<gene>
    <name evidence="1" type="ORF">BAZSYMB_SCAFFOLD00004_18</name>
</gene>
<sequence length="52" mass="5962">MAKANFHPIGDFFKPYSSRAKAGFKKITNWVKSGFLMMIPIYAKVSFNIKYA</sequence>
<accession>A0A1H6JCG5</accession>
<dbReference type="STRING" id="235205.BAZSYMB_SCAFFOLD00004_18"/>
<dbReference type="AlphaFoldDB" id="A0A1H6JCG5"/>
<name>A0A1H6JCG5_9GAMM</name>
<evidence type="ECO:0000313" key="1">
    <source>
        <dbReference type="EMBL" id="SEH57300.1"/>
    </source>
</evidence>
<reference evidence="2" key="1">
    <citation type="submission" date="2016-06" db="EMBL/GenBank/DDBJ databases">
        <authorList>
            <person name="Petersen J."/>
            <person name="Sayavedra L."/>
        </authorList>
    </citation>
    <scope>NUCLEOTIDE SEQUENCE [LARGE SCALE GENOMIC DNA]</scope>
    <source>
        <strain evidence="2">BazSymB</strain>
    </source>
</reference>
<protein>
    <submittedName>
        <fullName evidence="1">Uncharacterized protein</fullName>
    </submittedName>
</protein>
<organism evidence="1 2">
    <name type="scientific">Bathymodiolus azoricus thioautotrophic gill symbiont</name>
    <dbReference type="NCBI Taxonomy" id="235205"/>
    <lineage>
        <taxon>Bacteria</taxon>
        <taxon>Pseudomonadati</taxon>
        <taxon>Pseudomonadota</taxon>
        <taxon>Gammaproteobacteria</taxon>
        <taxon>sulfur-oxidizing symbionts</taxon>
    </lineage>
</organism>
<dbReference type="Proteomes" id="UP000198559">
    <property type="component" value="Unassembled WGS sequence"/>
</dbReference>
<dbReference type="EMBL" id="CVUD02000032">
    <property type="protein sequence ID" value="SEH57300.1"/>
    <property type="molecule type" value="Genomic_DNA"/>
</dbReference>
<evidence type="ECO:0000313" key="2">
    <source>
        <dbReference type="Proteomes" id="UP000198559"/>
    </source>
</evidence>
<proteinExistence type="predicted"/>